<protein>
    <recommendedName>
        <fullName evidence="5">Probable periplasmic serine endoprotease DegP-like</fullName>
        <ecNumber evidence="4">3.4.21.107</ecNumber>
    </recommendedName>
    <alternativeName>
        <fullName evidence="13">Protease Do</fullName>
    </alternativeName>
</protein>
<dbReference type="PROSITE" id="PS50106">
    <property type="entry name" value="PDZ"/>
    <property type="match status" value="2"/>
</dbReference>
<dbReference type="InterPro" id="IPR001478">
    <property type="entry name" value="PDZ"/>
</dbReference>
<comment type="caution">
    <text evidence="18">The sequence shown here is derived from an EMBL/GenBank/DDBJ whole genome shotgun (WGS) entry which is preliminary data.</text>
</comment>
<evidence type="ECO:0000313" key="19">
    <source>
        <dbReference type="Proteomes" id="UP000027037"/>
    </source>
</evidence>
<keyword evidence="19" id="KW-1185">Reference proteome</keyword>
<comment type="catalytic activity">
    <reaction evidence="1">
        <text>Acts on substrates that are at least partially unfolded. The cleavage site P1 residue is normally between a pair of hydrophobic residues, such as Val-|-Val.</text>
        <dbReference type="EC" id="3.4.21.107"/>
    </reaction>
</comment>
<evidence type="ECO:0000256" key="12">
    <source>
        <dbReference type="ARBA" id="ARBA00023016"/>
    </source>
</evidence>
<dbReference type="InterPro" id="IPR009003">
    <property type="entry name" value="Peptidase_S1_PA"/>
</dbReference>
<dbReference type="Proteomes" id="UP000027037">
    <property type="component" value="Unassembled WGS sequence"/>
</dbReference>
<feature type="binding site" evidence="15">
    <location>
        <begin position="216"/>
        <end position="218"/>
    </location>
    <ligand>
        <name>substrate</name>
    </ligand>
</feature>
<dbReference type="Gene3D" id="2.30.42.60">
    <property type="match status" value="1"/>
</dbReference>
<feature type="active site" description="Charge relay system" evidence="14">
    <location>
        <position position="218"/>
    </location>
</feature>
<dbReference type="GO" id="GO:0042597">
    <property type="term" value="C:periplasmic space"/>
    <property type="evidence" value="ECO:0007669"/>
    <property type="project" value="UniProtKB-SubCell"/>
</dbReference>
<feature type="chain" id="PRO_5038958478" description="Probable periplasmic serine endoprotease DegP-like" evidence="16">
    <location>
        <begin position="24"/>
        <end position="485"/>
    </location>
</feature>
<feature type="domain" description="PDZ" evidence="17">
    <location>
        <begin position="262"/>
        <end position="333"/>
    </location>
</feature>
<dbReference type="GO" id="GO:0006508">
    <property type="term" value="P:proteolysis"/>
    <property type="evidence" value="ECO:0007669"/>
    <property type="project" value="UniProtKB-KW"/>
</dbReference>
<reference evidence="18 19" key="1">
    <citation type="journal article" date="2014" name="Antonie Van Leeuwenhoek">
        <title>Hyphomonas beringensis sp. nov. and Hyphomonas chukchiensis sp. nov., isolated from surface seawater of the Bering Sea and Chukchi Sea.</title>
        <authorList>
            <person name="Li C."/>
            <person name="Lai Q."/>
            <person name="Li G."/>
            <person name="Dong C."/>
            <person name="Wang J."/>
            <person name="Liao Y."/>
            <person name="Shao Z."/>
        </authorList>
    </citation>
    <scope>NUCLEOTIDE SEQUENCE [LARGE SCALE GENOMIC DNA]</scope>
    <source>
        <strain evidence="18 19">25B14_1</strain>
    </source>
</reference>
<dbReference type="SMART" id="SM00228">
    <property type="entry name" value="PDZ"/>
    <property type="match status" value="2"/>
</dbReference>
<comment type="similarity">
    <text evidence="3">Belongs to the peptidase S1C family.</text>
</comment>
<dbReference type="Gene3D" id="2.40.10.120">
    <property type="match status" value="1"/>
</dbReference>
<dbReference type="AlphaFoldDB" id="A0A062UF63"/>
<dbReference type="SUPFAM" id="SSF50156">
    <property type="entry name" value="PDZ domain-like"/>
    <property type="match status" value="2"/>
</dbReference>
<keyword evidence="6" id="KW-0645">Protease</keyword>
<dbReference type="Pfam" id="PF13365">
    <property type="entry name" value="Trypsin_2"/>
    <property type="match status" value="1"/>
</dbReference>
<dbReference type="eggNOG" id="COG0265">
    <property type="taxonomic scope" value="Bacteria"/>
</dbReference>
<keyword evidence="9" id="KW-0574">Periplasm</keyword>
<evidence type="ECO:0000256" key="5">
    <source>
        <dbReference type="ARBA" id="ARBA00013958"/>
    </source>
</evidence>
<feature type="domain" description="PDZ" evidence="17">
    <location>
        <begin position="375"/>
        <end position="469"/>
    </location>
</feature>
<dbReference type="GO" id="GO:0004252">
    <property type="term" value="F:serine-type endopeptidase activity"/>
    <property type="evidence" value="ECO:0007669"/>
    <property type="project" value="InterPro"/>
</dbReference>
<dbReference type="InterPro" id="IPR036034">
    <property type="entry name" value="PDZ_sf"/>
</dbReference>
<dbReference type="NCBIfam" id="TIGR02037">
    <property type="entry name" value="degP_htrA_DO"/>
    <property type="match status" value="1"/>
</dbReference>
<evidence type="ECO:0000256" key="13">
    <source>
        <dbReference type="ARBA" id="ARBA00032850"/>
    </source>
</evidence>
<evidence type="ECO:0000256" key="16">
    <source>
        <dbReference type="SAM" id="SignalP"/>
    </source>
</evidence>
<feature type="signal peptide" evidence="16">
    <location>
        <begin position="1"/>
        <end position="23"/>
    </location>
</feature>
<dbReference type="SUPFAM" id="SSF50494">
    <property type="entry name" value="Trypsin-like serine proteases"/>
    <property type="match status" value="1"/>
</dbReference>
<dbReference type="Gene3D" id="2.30.42.10">
    <property type="match status" value="1"/>
</dbReference>
<evidence type="ECO:0000256" key="1">
    <source>
        <dbReference type="ARBA" id="ARBA00001772"/>
    </source>
</evidence>
<evidence type="ECO:0000256" key="8">
    <source>
        <dbReference type="ARBA" id="ARBA00022737"/>
    </source>
</evidence>
<dbReference type="PATRIC" id="fig|1280946.3.peg.538"/>
<keyword evidence="11" id="KW-0720">Serine protease</keyword>
<feature type="active site" description="Charge relay system" evidence="14">
    <location>
        <position position="114"/>
    </location>
</feature>
<dbReference type="Pfam" id="PF13180">
    <property type="entry name" value="PDZ_2"/>
    <property type="match status" value="1"/>
</dbReference>
<evidence type="ECO:0000256" key="7">
    <source>
        <dbReference type="ARBA" id="ARBA00022729"/>
    </source>
</evidence>
<dbReference type="PRINTS" id="PR00834">
    <property type="entry name" value="PROTEASES2C"/>
</dbReference>
<evidence type="ECO:0000256" key="9">
    <source>
        <dbReference type="ARBA" id="ARBA00022764"/>
    </source>
</evidence>
<feature type="active site" description="Charge relay system" evidence="14">
    <location>
        <position position="144"/>
    </location>
</feature>
<accession>A0A062UF63</accession>
<keyword evidence="8" id="KW-0677">Repeat</keyword>
<dbReference type="PANTHER" id="PTHR22939">
    <property type="entry name" value="SERINE PROTEASE FAMILY S1C HTRA-RELATED"/>
    <property type="match status" value="1"/>
</dbReference>
<dbReference type="OrthoDB" id="9758917at2"/>
<organism evidence="18 19">
    <name type="scientific">Hyphomonas beringensis</name>
    <dbReference type="NCBI Taxonomy" id="1280946"/>
    <lineage>
        <taxon>Bacteria</taxon>
        <taxon>Pseudomonadati</taxon>
        <taxon>Pseudomonadota</taxon>
        <taxon>Alphaproteobacteria</taxon>
        <taxon>Hyphomonadales</taxon>
        <taxon>Hyphomonadaceae</taxon>
        <taxon>Hyphomonas</taxon>
    </lineage>
</organism>
<dbReference type="RefSeq" id="WP_034791719.1">
    <property type="nucleotide sequence ID" value="NZ_AWFF01000024.1"/>
</dbReference>
<evidence type="ECO:0000256" key="2">
    <source>
        <dbReference type="ARBA" id="ARBA00004418"/>
    </source>
</evidence>
<keyword evidence="12" id="KW-0346">Stress response</keyword>
<dbReference type="InterPro" id="IPR011782">
    <property type="entry name" value="Pept_S1C_Do"/>
</dbReference>
<sequence>MRIPALAAIILISSATMAMPVVAQESLSEAVDGIDQKVQPQSFRDLSRRLMPAVVNISTSQTIAPEGMPSFPEGSPMERFNEFFGRDEDGFRREGSLGSGFVISADGYIITNNHVIENADEIDINFADGRVLKAELVGRDRDTDLAVLKVKSSTPLPHVDLADSDKAEVGDWVIAIGNPFGFGGSVSAGIISARNRDLNAGRSDDFIQTDAAINRGNSGGPLFNLGGEVVGVNTAIISPTGGSVGIGFSVPSNLVKRISDQLIKEGRVRRAWLGVNVQDADENLVKAYKATGKGGVIITRITDDGPAEKSNIEVGDLVLRFGGKPVTSVRELTRLINETAIGKTVPVSLVRDGKARTVNVTLGELEDEETPAGANAALDAPASSNDLGAELSSLDDDVRRRYGIPKDVEGVVVTTVSARGRSFGKLRRGDVLVEVNFERVATVTDTIEKVEQAMTTPRQPLLLRVKRRGDAGWFDQFISIDLTNS</sequence>
<proteinExistence type="inferred from homology"/>
<evidence type="ECO:0000256" key="3">
    <source>
        <dbReference type="ARBA" id="ARBA00010541"/>
    </source>
</evidence>
<evidence type="ECO:0000256" key="6">
    <source>
        <dbReference type="ARBA" id="ARBA00022670"/>
    </source>
</evidence>
<gene>
    <name evidence="18" type="ORF">HY29_08715</name>
</gene>
<evidence type="ECO:0000256" key="4">
    <source>
        <dbReference type="ARBA" id="ARBA00013035"/>
    </source>
</evidence>
<dbReference type="PANTHER" id="PTHR22939:SF130">
    <property type="entry name" value="PERIPLASMIC SERINE ENDOPROTEASE DEGP-LIKE-RELATED"/>
    <property type="match status" value="1"/>
</dbReference>
<evidence type="ECO:0000256" key="15">
    <source>
        <dbReference type="PIRSR" id="PIRSR611782-2"/>
    </source>
</evidence>
<feature type="binding site" evidence="15">
    <location>
        <position position="114"/>
    </location>
    <ligand>
        <name>substrate</name>
    </ligand>
</feature>
<evidence type="ECO:0000256" key="11">
    <source>
        <dbReference type="ARBA" id="ARBA00022825"/>
    </source>
</evidence>
<evidence type="ECO:0000256" key="14">
    <source>
        <dbReference type="PIRSR" id="PIRSR611782-1"/>
    </source>
</evidence>
<dbReference type="EC" id="3.4.21.107" evidence="4"/>
<dbReference type="EMBL" id="AWFF01000024">
    <property type="protein sequence ID" value="KCZ56363.1"/>
    <property type="molecule type" value="Genomic_DNA"/>
</dbReference>
<feature type="binding site" evidence="15">
    <location>
        <position position="144"/>
    </location>
    <ligand>
        <name>substrate</name>
    </ligand>
</feature>
<keyword evidence="7 16" id="KW-0732">Signal</keyword>
<evidence type="ECO:0000256" key="10">
    <source>
        <dbReference type="ARBA" id="ARBA00022801"/>
    </source>
</evidence>
<keyword evidence="10" id="KW-0378">Hydrolase</keyword>
<evidence type="ECO:0000313" key="18">
    <source>
        <dbReference type="EMBL" id="KCZ56363.1"/>
    </source>
</evidence>
<name>A0A062UF63_9PROT</name>
<dbReference type="STRING" id="1280946.HY29_08715"/>
<comment type="subcellular location">
    <subcellularLocation>
        <location evidence="2">Periplasm</location>
    </subcellularLocation>
</comment>
<dbReference type="InterPro" id="IPR001940">
    <property type="entry name" value="Peptidase_S1C"/>
</dbReference>
<evidence type="ECO:0000259" key="17">
    <source>
        <dbReference type="PROSITE" id="PS50106"/>
    </source>
</evidence>